<accession>A0A9Q0G870</accession>
<feature type="domain" description="VQ" evidence="2">
    <location>
        <begin position="58"/>
        <end position="80"/>
    </location>
</feature>
<evidence type="ECO:0000313" key="3">
    <source>
        <dbReference type="EMBL" id="KAJ4844190.1"/>
    </source>
</evidence>
<dbReference type="InterPro" id="IPR039610">
    <property type="entry name" value="VQ29"/>
</dbReference>
<gene>
    <name evidence="3" type="ORF">Tsubulata_000863</name>
</gene>
<evidence type="ECO:0000313" key="4">
    <source>
        <dbReference type="Proteomes" id="UP001141552"/>
    </source>
</evidence>
<feature type="region of interest" description="Disordered" evidence="1">
    <location>
        <begin position="27"/>
        <end position="57"/>
    </location>
</feature>
<evidence type="ECO:0000259" key="2">
    <source>
        <dbReference type="Pfam" id="PF05678"/>
    </source>
</evidence>
<comment type="caution">
    <text evidence="3">The sequence shown here is derived from an EMBL/GenBank/DDBJ whole genome shotgun (WGS) entry which is preliminary data.</text>
</comment>
<dbReference type="EMBL" id="JAKUCV010002023">
    <property type="protein sequence ID" value="KAJ4844190.1"/>
    <property type="molecule type" value="Genomic_DNA"/>
</dbReference>
<organism evidence="3 4">
    <name type="scientific">Turnera subulata</name>
    <dbReference type="NCBI Taxonomy" id="218843"/>
    <lineage>
        <taxon>Eukaryota</taxon>
        <taxon>Viridiplantae</taxon>
        <taxon>Streptophyta</taxon>
        <taxon>Embryophyta</taxon>
        <taxon>Tracheophyta</taxon>
        <taxon>Spermatophyta</taxon>
        <taxon>Magnoliopsida</taxon>
        <taxon>eudicotyledons</taxon>
        <taxon>Gunneridae</taxon>
        <taxon>Pentapetalae</taxon>
        <taxon>rosids</taxon>
        <taxon>fabids</taxon>
        <taxon>Malpighiales</taxon>
        <taxon>Passifloraceae</taxon>
        <taxon>Turnera</taxon>
    </lineage>
</organism>
<protein>
    <recommendedName>
        <fullName evidence="2">VQ domain-containing protein</fullName>
    </recommendedName>
</protein>
<reference evidence="3" key="1">
    <citation type="submission" date="2022-02" db="EMBL/GenBank/DDBJ databases">
        <authorList>
            <person name="Henning P.M."/>
            <person name="McCubbin A.G."/>
            <person name="Shore J.S."/>
        </authorList>
    </citation>
    <scope>NUCLEOTIDE SEQUENCE</scope>
    <source>
        <strain evidence="3">F60SS</strain>
        <tissue evidence="3">Leaves</tissue>
    </source>
</reference>
<feature type="compositionally biased region" description="Basic residues" evidence="1">
    <location>
        <begin position="39"/>
        <end position="49"/>
    </location>
</feature>
<reference evidence="3" key="2">
    <citation type="journal article" date="2023" name="Plants (Basel)">
        <title>Annotation of the Turnera subulata (Passifloraceae) Draft Genome Reveals the S-Locus Evolved after the Divergence of Turneroideae from Passifloroideae in a Stepwise Manner.</title>
        <authorList>
            <person name="Henning P.M."/>
            <person name="Roalson E.H."/>
            <person name="Mir W."/>
            <person name="McCubbin A.G."/>
            <person name="Shore J.S."/>
        </authorList>
    </citation>
    <scope>NUCLEOTIDE SEQUENCE</scope>
    <source>
        <strain evidence="3">F60SS</strain>
    </source>
</reference>
<dbReference type="AlphaFoldDB" id="A0A9Q0G870"/>
<dbReference type="InterPro" id="IPR008889">
    <property type="entry name" value="VQ"/>
</dbReference>
<dbReference type="PANTHER" id="PTHR34794:SF1">
    <property type="entry name" value="OS10G0101800 PROTEIN"/>
    <property type="match status" value="1"/>
</dbReference>
<dbReference type="PANTHER" id="PTHR34794">
    <property type="entry name" value="EXPRESSED PROTEIN"/>
    <property type="match status" value="1"/>
</dbReference>
<dbReference type="Pfam" id="PF05678">
    <property type="entry name" value="VQ"/>
    <property type="match status" value="1"/>
</dbReference>
<dbReference type="Proteomes" id="UP001141552">
    <property type="component" value="Unassembled WGS sequence"/>
</dbReference>
<dbReference type="OrthoDB" id="689462at2759"/>
<keyword evidence="4" id="KW-1185">Reference proteome</keyword>
<proteinExistence type="predicted"/>
<evidence type="ECO:0000256" key="1">
    <source>
        <dbReference type="SAM" id="MobiDB-lite"/>
    </source>
</evidence>
<sequence length="195" mass="21027">METYSSSSSSSNPSMYLTEYSQAENSLKAQPSYHASLHSIRKSQVKPWKKPIAPLPPTPPRVYKVDPVNFRDLVQKLTGPVAEPLQPHPQRLQSIAPPPLDLARPPALFSRDVIAAAAPLQLLPSPAKALTPLSALYQELMADTPLDAKAKKAQDTLTMGSSSSLELNLASPSSWCSFPLLSPGTMASLEQSTVL</sequence>
<name>A0A9Q0G870_9ROSI</name>